<organism evidence="2 3">
    <name type="scientific">Engelhardtia mirabilis</name>
    <dbReference type="NCBI Taxonomy" id="2528011"/>
    <lineage>
        <taxon>Bacteria</taxon>
        <taxon>Pseudomonadati</taxon>
        <taxon>Planctomycetota</taxon>
        <taxon>Planctomycetia</taxon>
        <taxon>Planctomycetia incertae sedis</taxon>
        <taxon>Engelhardtia</taxon>
    </lineage>
</organism>
<dbReference type="EMBL" id="CP036287">
    <property type="protein sequence ID" value="QDU68463.1"/>
    <property type="molecule type" value="Genomic_DNA"/>
</dbReference>
<accession>A0A518BNF0</accession>
<keyword evidence="1" id="KW-0812">Transmembrane</keyword>
<keyword evidence="3" id="KW-1185">Reference proteome</keyword>
<feature type="transmembrane region" description="Helical" evidence="1">
    <location>
        <begin position="120"/>
        <end position="140"/>
    </location>
</feature>
<feature type="transmembrane region" description="Helical" evidence="1">
    <location>
        <begin position="78"/>
        <end position="100"/>
    </location>
</feature>
<keyword evidence="1" id="KW-1133">Transmembrane helix</keyword>
<dbReference type="AlphaFoldDB" id="A0A518BNF0"/>
<protein>
    <submittedName>
        <fullName evidence="2">Uncharacterized protein</fullName>
    </submittedName>
</protein>
<dbReference type="Proteomes" id="UP000316921">
    <property type="component" value="Chromosome"/>
</dbReference>
<keyword evidence="1" id="KW-0472">Membrane</keyword>
<sequence>MTGRTHTPLPLVARLGTLIGFTCWAVALGILVATAGEPLLGLELGAIGVACGLGLGQLCLIAVEAVDRADGSHGQRMRVLWGGLLFSTGLLMLVWGVGLMPALAQHPQVVDSLGRVGGDAVLPLWACGALIAVGALLLSLPSRD</sequence>
<dbReference type="RefSeq" id="WP_145067500.1">
    <property type="nucleotide sequence ID" value="NZ_CP036287.1"/>
</dbReference>
<evidence type="ECO:0000256" key="1">
    <source>
        <dbReference type="SAM" id="Phobius"/>
    </source>
</evidence>
<feature type="transmembrane region" description="Helical" evidence="1">
    <location>
        <begin position="12"/>
        <end position="32"/>
    </location>
</feature>
<evidence type="ECO:0000313" key="2">
    <source>
        <dbReference type="EMBL" id="QDU68463.1"/>
    </source>
</evidence>
<evidence type="ECO:0000313" key="3">
    <source>
        <dbReference type="Proteomes" id="UP000316921"/>
    </source>
</evidence>
<gene>
    <name evidence="2" type="ORF">Pla133_35600</name>
</gene>
<reference evidence="2 3" key="1">
    <citation type="submission" date="2019-02" db="EMBL/GenBank/DDBJ databases">
        <title>Deep-cultivation of Planctomycetes and their phenomic and genomic characterization uncovers novel biology.</title>
        <authorList>
            <person name="Wiegand S."/>
            <person name="Jogler M."/>
            <person name="Boedeker C."/>
            <person name="Pinto D."/>
            <person name="Vollmers J."/>
            <person name="Rivas-Marin E."/>
            <person name="Kohn T."/>
            <person name="Peeters S.H."/>
            <person name="Heuer A."/>
            <person name="Rast P."/>
            <person name="Oberbeckmann S."/>
            <person name="Bunk B."/>
            <person name="Jeske O."/>
            <person name="Meyerdierks A."/>
            <person name="Storesund J.E."/>
            <person name="Kallscheuer N."/>
            <person name="Luecker S."/>
            <person name="Lage O.M."/>
            <person name="Pohl T."/>
            <person name="Merkel B.J."/>
            <person name="Hornburger P."/>
            <person name="Mueller R.-W."/>
            <person name="Bruemmer F."/>
            <person name="Labrenz M."/>
            <person name="Spormann A.M."/>
            <person name="Op den Camp H."/>
            <person name="Overmann J."/>
            <person name="Amann R."/>
            <person name="Jetten M.S.M."/>
            <person name="Mascher T."/>
            <person name="Medema M.H."/>
            <person name="Devos D.P."/>
            <person name="Kaster A.-K."/>
            <person name="Ovreas L."/>
            <person name="Rohde M."/>
            <person name="Galperin M.Y."/>
            <person name="Jogler C."/>
        </authorList>
    </citation>
    <scope>NUCLEOTIDE SEQUENCE [LARGE SCALE GENOMIC DNA]</scope>
    <source>
        <strain evidence="2 3">Pla133</strain>
    </source>
</reference>
<name>A0A518BNF0_9BACT</name>
<feature type="transmembrane region" description="Helical" evidence="1">
    <location>
        <begin position="44"/>
        <end position="66"/>
    </location>
</feature>
<proteinExistence type="predicted"/>
<dbReference type="KEGG" id="pbap:Pla133_35600"/>